<dbReference type="AlphaFoldDB" id="A0A428S0I0"/>
<accession>A0A428S0I0</accession>
<name>A0A428S0I0_9HYPO</name>
<sequence>MSESQSEEVENSFPQLVSFIGQTGAGKSTLIKILIQRAQAESRVRFPSPVTSSSNDRIATTGDVHLYAEPSSFSSPTPMLFADCEGLNGGIRPGSRPKSRYSSQRNILWASTPATMKREFSVTQLYPRLLYTFSDVVVFVLRNPRVQHPSTNLSTSQLCLTEDVDDKEWDINTAMRLLMDDIRSVIRQVPQVEEYARFWRENGRTISSTHDLLKCYYASVSVVRVPSPGRYMLMDEQVQELFELIQRKCEESLLNKKRLRMLATAEKLQIDLSCIRPLRSELDGPF</sequence>
<organism evidence="1 2">
    <name type="scientific">Fusarium floridanum</name>
    <dbReference type="NCBI Taxonomy" id="1325733"/>
    <lineage>
        <taxon>Eukaryota</taxon>
        <taxon>Fungi</taxon>
        <taxon>Dikarya</taxon>
        <taxon>Ascomycota</taxon>
        <taxon>Pezizomycotina</taxon>
        <taxon>Sordariomycetes</taxon>
        <taxon>Hypocreomycetidae</taxon>
        <taxon>Hypocreales</taxon>
        <taxon>Nectriaceae</taxon>
        <taxon>Fusarium</taxon>
        <taxon>Fusarium solani species complex</taxon>
    </lineage>
</organism>
<protein>
    <recommendedName>
        <fullName evidence="3">G domain-containing protein</fullName>
    </recommendedName>
</protein>
<dbReference type="Proteomes" id="UP000287972">
    <property type="component" value="Unassembled WGS sequence"/>
</dbReference>
<keyword evidence="2" id="KW-1185">Reference proteome</keyword>
<evidence type="ECO:0000313" key="1">
    <source>
        <dbReference type="EMBL" id="RSL83341.1"/>
    </source>
</evidence>
<evidence type="ECO:0000313" key="2">
    <source>
        <dbReference type="Proteomes" id="UP000287972"/>
    </source>
</evidence>
<dbReference type="SUPFAM" id="SSF52540">
    <property type="entry name" value="P-loop containing nucleoside triphosphate hydrolases"/>
    <property type="match status" value="1"/>
</dbReference>
<gene>
    <name evidence="1" type="ORF">CEP51_004569</name>
</gene>
<dbReference type="InterPro" id="IPR027417">
    <property type="entry name" value="P-loop_NTPase"/>
</dbReference>
<proteinExistence type="predicted"/>
<dbReference type="EMBL" id="NKCL01000085">
    <property type="protein sequence ID" value="RSL83341.1"/>
    <property type="molecule type" value="Genomic_DNA"/>
</dbReference>
<evidence type="ECO:0008006" key="3">
    <source>
        <dbReference type="Google" id="ProtNLM"/>
    </source>
</evidence>
<reference evidence="1 2" key="1">
    <citation type="submission" date="2017-06" db="EMBL/GenBank/DDBJ databases">
        <title>Comparative genomic analysis of Ambrosia Fusariam Clade fungi.</title>
        <authorList>
            <person name="Stajich J.E."/>
            <person name="Carrillo J."/>
            <person name="Kijimoto T."/>
            <person name="Eskalen A."/>
            <person name="O'Donnell K."/>
            <person name="Kasson M."/>
        </authorList>
    </citation>
    <scope>NUCLEOTIDE SEQUENCE [LARGE SCALE GENOMIC DNA]</scope>
    <source>
        <strain evidence="1 2">NRRL62606</strain>
    </source>
</reference>
<comment type="caution">
    <text evidence="1">The sequence shown here is derived from an EMBL/GenBank/DDBJ whole genome shotgun (WGS) entry which is preliminary data.</text>
</comment>
<dbReference type="Gene3D" id="3.40.50.300">
    <property type="entry name" value="P-loop containing nucleotide triphosphate hydrolases"/>
    <property type="match status" value="1"/>
</dbReference>